<keyword evidence="3" id="KW-1185">Reference proteome</keyword>
<feature type="compositionally biased region" description="Basic and acidic residues" evidence="1">
    <location>
        <begin position="76"/>
        <end position="97"/>
    </location>
</feature>
<gene>
    <name evidence="2" type="ORF">V8G54_033835</name>
</gene>
<name>A0AAQ3MP71_VIGMU</name>
<sequence length="143" mass="16623">MTSENPAQRRKSGKWLLPQDDRGRCVRGEVRKMTSKIPSQRKKHSGEVREMTSEIPAQRRKFEKELLSDSALSTPNRKELHEELDDRSIARKDDRSHTNASKCTAQQFPLCRFDRSTVIFTVERFPSNRFERSAVHSGAQRHT</sequence>
<protein>
    <submittedName>
        <fullName evidence="2">Uncharacterized protein</fullName>
    </submittedName>
</protein>
<dbReference type="AlphaFoldDB" id="A0AAQ3MP71"/>
<feature type="compositionally biased region" description="Basic and acidic residues" evidence="1">
    <location>
        <begin position="19"/>
        <end position="32"/>
    </location>
</feature>
<accession>A0AAQ3MP71</accession>
<dbReference type="Proteomes" id="UP001374535">
    <property type="component" value="Chromosome 10"/>
</dbReference>
<evidence type="ECO:0000313" key="3">
    <source>
        <dbReference type="Proteomes" id="UP001374535"/>
    </source>
</evidence>
<evidence type="ECO:0000313" key="2">
    <source>
        <dbReference type="EMBL" id="WVY94747.1"/>
    </source>
</evidence>
<organism evidence="2 3">
    <name type="scientific">Vigna mungo</name>
    <name type="common">Black gram</name>
    <name type="synonym">Phaseolus mungo</name>
    <dbReference type="NCBI Taxonomy" id="3915"/>
    <lineage>
        <taxon>Eukaryota</taxon>
        <taxon>Viridiplantae</taxon>
        <taxon>Streptophyta</taxon>
        <taxon>Embryophyta</taxon>
        <taxon>Tracheophyta</taxon>
        <taxon>Spermatophyta</taxon>
        <taxon>Magnoliopsida</taxon>
        <taxon>eudicotyledons</taxon>
        <taxon>Gunneridae</taxon>
        <taxon>Pentapetalae</taxon>
        <taxon>rosids</taxon>
        <taxon>fabids</taxon>
        <taxon>Fabales</taxon>
        <taxon>Fabaceae</taxon>
        <taxon>Papilionoideae</taxon>
        <taxon>50 kb inversion clade</taxon>
        <taxon>NPAAA clade</taxon>
        <taxon>indigoferoid/millettioid clade</taxon>
        <taxon>Phaseoleae</taxon>
        <taxon>Vigna</taxon>
    </lineage>
</organism>
<dbReference type="EMBL" id="CP144691">
    <property type="protein sequence ID" value="WVY94747.1"/>
    <property type="molecule type" value="Genomic_DNA"/>
</dbReference>
<evidence type="ECO:0000256" key="1">
    <source>
        <dbReference type="SAM" id="MobiDB-lite"/>
    </source>
</evidence>
<proteinExistence type="predicted"/>
<reference evidence="2 3" key="1">
    <citation type="journal article" date="2023" name="Life. Sci Alliance">
        <title>Evolutionary insights into 3D genome organization and epigenetic landscape of Vigna mungo.</title>
        <authorList>
            <person name="Junaid A."/>
            <person name="Singh B."/>
            <person name="Bhatia S."/>
        </authorList>
    </citation>
    <scope>NUCLEOTIDE SEQUENCE [LARGE SCALE GENOMIC DNA]</scope>
    <source>
        <strain evidence="2">Urdbean</strain>
    </source>
</reference>
<feature type="region of interest" description="Disordered" evidence="1">
    <location>
        <begin position="1"/>
        <end position="101"/>
    </location>
</feature>